<evidence type="ECO:0000313" key="11">
    <source>
        <dbReference type="EMBL" id="AJP49493.1"/>
    </source>
</evidence>
<name>A0A0C5JCB7_9PROT</name>
<dbReference type="GO" id="GO:0005886">
    <property type="term" value="C:plasma membrane"/>
    <property type="evidence" value="ECO:0007669"/>
    <property type="project" value="UniProtKB-SubCell"/>
</dbReference>
<dbReference type="InterPro" id="IPR049278">
    <property type="entry name" value="MS_channel_C"/>
</dbReference>
<keyword evidence="12" id="KW-1185">Reference proteome</keyword>
<organism evidence="11 12">
    <name type="scientific">Rugosibacter aromaticivorans</name>
    <dbReference type="NCBI Taxonomy" id="1565605"/>
    <lineage>
        <taxon>Bacteria</taxon>
        <taxon>Pseudomonadati</taxon>
        <taxon>Pseudomonadota</taxon>
        <taxon>Betaproteobacteria</taxon>
        <taxon>Nitrosomonadales</taxon>
        <taxon>Sterolibacteriaceae</taxon>
        <taxon>Rugosibacter</taxon>
    </lineage>
</organism>
<keyword evidence="4 7" id="KW-0812">Transmembrane</keyword>
<dbReference type="STRING" id="1565605.PG1C_07235"/>
<dbReference type="PATRIC" id="fig|1565605.3.peg.1522"/>
<feature type="domain" description="Mechanosensitive ion channel transmembrane helices 2/3" evidence="10">
    <location>
        <begin position="201"/>
        <end position="241"/>
    </location>
</feature>
<feature type="domain" description="Mechanosensitive ion channel MscS C-terminal" evidence="9">
    <location>
        <begin position="317"/>
        <end position="400"/>
    </location>
</feature>
<evidence type="ECO:0000256" key="6">
    <source>
        <dbReference type="ARBA" id="ARBA00023136"/>
    </source>
</evidence>
<evidence type="ECO:0000259" key="9">
    <source>
        <dbReference type="Pfam" id="PF21082"/>
    </source>
</evidence>
<keyword evidence="3" id="KW-1003">Cell membrane</keyword>
<dbReference type="SUPFAM" id="SSF82689">
    <property type="entry name" value="Mechanosensitive channel protein MscS (YggB), C-terminal domain"/>
    <property type="match status" value="1"/>
</dbReference>
<accession>A0A0C5JCB7</accession>
<dbReference type="Pfam" id="PF21088">
    <property type="entry name" value="MS_channel_1st"/>
    <property type="match status" value="1"/>
</dbReference>
<evidence type="ECO:0000256" key="1">
    <source>
        <dbReference type="ARBA" id="ARBA00004651"/>
    </source>
</evidence>
<evidence type="ECO:0000256" key="3">
    <source>
        <dbReference type="ARBA" id="ARBA00022475"/>
    </source>
</evidence>
<dbReference type="PANTHER" id="PTHR30347:SF1">
    <property type="entry name" value="MECHANOSENSITIVE CHANNEL MSCK"/>
    <property type="match status" value="1"/>
</dbReference>
<dbReference type="InterPro" id="IPR023408">
    <property type="entry name" value="MscS_beta-dom_sf"/>
</dbReference>
<dbReference type="SUPFAM" id="SSF82861">
    <property type="entry name" value="Mechanosensitive channel protein MscS (YggB), transmembrane region"/>
    <property type="match status" value="1"/>
</dbReference>
<keyword evidence="5 7" id="KW-1133">Transmembrane helix</keyword>
<comment type="subcellular location">
    <subcellularLocation>
        <location evidence="1">Cell membrane</location>
        <topology evidence="1">Multi-pass membrane protein</topology>
    </subcellularLocation>
</comment>
<dbReference type="EMBL" id="CP010554">
    <property type="protein sequence ID" value="AJP49493.1"/>
    <property type="molecule type" value="Genomic_DNA"/>
</dbReference>
<dbReference type="Pfam" id="PF21082">
    <property type="entry name" value="MS_channel_3rd"/>
    <property type="match status" value="1"/>
</dbReference>
<feature type="transmembrane region" description="Helical" evidence="7">
    <location>
        <begin position="155"/>
        <end position="176"/>
    </location>
</feature>
<dbReference type="InterPro" id="IPR049142">
    <property type="entry name" value="MS_channel_1st"/>
</dbReference>
<dbReference type="GO" id="GO:0008381">
    <property type="term" value="F:mechanosensitive monoatomic ion channel activity"/>
    <property type="evidence" value="ECO:0007669"/>
    <property type="project" value="UniProtKB-ARBA"/>
</dbReference>
<dbReference type="KEGG" id="rbu:PG1C_07235"/>
<dbReference type="InterPro" id="IPR006685">
    <property type="entry name" value="MscS_channel_2nd"/>
</dbReference>
<dbReference type="HOGENOM" id="CLU_037945_9_0_4"/>
<evidence type="ECO:0000259" key="8">
    <source>
        <dbReference type="Pfam" id="PF00924"/>
    </source>
</evidence>
<dbReference type="SUPFAM" id="SSF50182">
    <property type="entry name" value="Sm-like ribonucleoproteins"/>
    <property type="match status" value="1"/>
</dbReference>
<keyword evidence="6 7" id="KW-0472">Membrane</keyword>
<gene>
    <name evidence="11" type="ORF">PG1C_07235</name>
</gene>
<feature type="transmembrane region" description="Helical" evidence="7">
    <location>
        <begin position="79"/>
        <end position="102"/>
    </location>
</feature>
<dbReference type="InterPro" id="IPR011014">
    <property type="entry name" value="MscS_channel_TM-2"/>
</dbReference>
<feature type="transmembrane region" description="Helical" evidence="7">
    <location>
        <begin position="12"/>
        <end position="30"/>
    </location>
</feature>
<dbReference type="InterPro" id="IPR010920">
    <property type="entry name" value="LSM_dom_sf"/>
</dbReference>
<dbReference type="Proteomes" id="UP000061603">
    <property type="component" value="Chromosome"/>
</dbReference>
<dbReference type="Gene3D" id="2.30.30.60">
    <property type="match status" value="1"/>
</dbReference>
<feature type="transmembrane region" description="Helical" evidence="7">
    <location>
        <begin position="114"/>
        <end position="135"/>
    </location>
</feature>
<evidence type="ECO:0000256" key="5">
    <source>
        <dbReference type="ARBA" id="ARBA00022989"/>
    </source>
</evidence>
<sequence>MSDLNHPDILWQLATLAISLLLAKLVEGVVRERVAARATPDLGRARQWGRGSLKRVIFPIAALVSVIFSRWLLRPVMHTHLLTLALPLLGSLAVIRLVFYILRHSFTHATWLTSFERIFATLAWSIVALHILGVLPDMIDALESITLPIGKTPLSLWQILQGLVTVAATLLIALWLSNAFESRLNRAAEMDTNLRIVLSRLLRALLALFAILIALPLVGIDLTTLSVFGGALGVGLGFGLQKIASNYVSGFIILLDNSIRIGNIISVGNDRGQVTRITTRFTVLRSLTGIESLVPNELLIGSIVQNESYSDRQVRVALPIQISYDSDLELAMRLLVEAAQAHPRVLPQPEPGVLLKEFADSGINLELGCWITDPENGLGMLRSDLNLAIWHSFKQQGITIPFPQREIRILGEKNG</sequence>
<evidence type="ECO:0000256" key="2">
    <source>
        <dbReference type="ARBA" id="ARBA00008017"/>
    </source>
</evidence>
<feature type="transmembrane region" description="Helical" evidence="7">
    <location>
        <begin position="197"/>
        <end position="216"/>
    </location>
</feature>
<evidence type="ECO:0000256" key="7">
    <source>
        <dbReference type="SAM" id="Phobius"/>
    </source>
</evidence>
<dbReference type="Gene3D" id="3.30.70.100">
    <property type="match status" value="1"/>
</dbReference>
<evidence type="ECO:0000256" key="4">
    <source>
        <dbReference type="ARBA" id="ARBA00022692"/>
    </source>
</evidence>
<evidence type="ECO:0000259" key="10">
    <source>
        <dbReference type="Pfam" id="PF21088"/>
    </source>
</evidence>
<dbReference type="InterPro" id="IPR052702">
    <property type="entry name" value="MscS-like_channel"/>
</dbReference>
<comment type="similarity">
    <text evidence="2">Belongs to the MscS (TC 1.A.23) family.</text>
</comment>
<dbReference type="PANTHER" id="PTHR30347">
    <property type="entry name" value="POTASSIUM CHANNEL RELATED"/>
    <property type="match status" value="1"/>
</dbReference>
<dbReference type="AlphaFoldDB" id="A0A0C5JCB7"/>
<evidence type="ECO:0000313" key="12">
    <source>
        <dbReference type="Proteomes" id="UP000061603"/>
    </source>
</evidence>
<reference evidence="11 12" key="1">
    <citation type="journal article" date="2015" name="Genome Announc.">
        <title>Complete Genome Sequence of a Novel Bacterium within the Family Rhodocyclaceae That Degrades Polycyclic Aromatic Hydrocarbons.</title>
        <authorList>
            <person name="Singleton D.R."/>
            <person name="Dickey A.N."/>
            <person name="Scholl E.H."/>
            <person name="Wright F.A."/>
            <person name="Aitken M.D."/>
        </authorList>
    </citation>
    <scope>NUCLEOTIDE SEQUENCE [LARGE SCALE GENOMIC DNA]</scope>
    <source>
        <strain evidence="12">PG1-Ca6</strain>
    </source>
</reference>
<dbReference type="Gene3D" id="1.10.287.1260">
    <property type="match status" value="1"/>
</dbReference>
<protein>
    <submittedName>
        <fullName evidence="11">Mechanosensitive ion channel protein MscS</fullName>
    </submittedName>
</protein>
<proteinExistence type="inferred from homology"/>
<dbReference type="InterPro" id="IPR011066">
    <property type="entry name" value="MscS_channel_C_sf"/>
</dbReference>
<dbReference type="Pfam" id="PF00924">
    <property type="entry name" value="MS_channel_2nd"/>
    <property type="match status" value="1"/>
</dbReference>
<feature type="transmembrane region" description="Helical" evidence="7">
    <location>
        <begin position="56"/>
        <end position="73"/>
    </location>
</feature>
<feature type="domain" description="Mechanosensitive ion channel MscS" evidence="8">
    <location>
        <begin position="243"/>
        <end position="308"/>
    </location>
</feature>